<feature type="region of interest" description="Disordered" evidence="1">
    <location>
        <begin position="49"/>
        <end position="81"/>
    </location>
</feature>
<name>A0A0V1D4L9_TRIBR</name>
<dbReference type="Proteomes" id="UP000054653">
    <property type="component" value="Unassembled WGS sequence"/>
</dbReference>
<dbReference type="AlphaFoldDB" id="A0A0V1D4L9"/>
<feature type="compositionally biased region" description="Basic and acidic residues" evidence="1">
    <location>
        <begin position="60"/>
        <end position="71"/>
    </location>
</feature>
<gene>
    <name evidence="2" type="ORF">T03_16204</name>
</gene>
<dbReference type="EMBL" id="JYDI01000044">
    <property type="protein sequence ID" value="KRY56359.1"/>
    <property type="molecule type" value="Genomic_DNA"/>
</dbReference>
<evidence type="ECO:0000256" key="1">
    <source>
        <dbReference type="SAM" id="MobiDB-lite"/>
    </source>
</evidence>
<organism evidence="2 3">
    <name type="scientific">Trichinella britovi</name>
    <name type="common">Parasitic roundworm</name>
    <dbReference type="NCBI Taxonomy" id="45882"/>
    <lineage>
        <taxon>Eukaryota</taxon>
        <taxon>Metazoa</taxon>
        <taxon>Ecdysozoa</taxon>
        <taxon>Nematoda</taxon>
        <taxon>Enoplea</taxon>
        <taxon>Dorylaimia</taxon>
        <taxon>Trichinellida</taxon>
        <taxon>Trichinellidae</taxon>
        <taxon>Trichinella</taxon>
    </lineage>
</organism>
<evidence type="ECO:0000313" key="2">
    <source>
        <dbReference type="EMBL" id="KRY56359.1"/>
    </source>
</evidence>
<protein>
    <submittedName>
        <fullName evidence="2">Uncharacterized protein</fullName>
    </submittedName>
</protein>
<evidence type="ECO:0000313" key="3">
    <source>
        <dbReference type="Proteomes" id="UP000054653"/>
    </source>
</evidence>
<sequence length="144" mass="16537">MSRLWIMSELDANFFFISANVRSNLLAQGKLLWTEQTDLLGRGRIVKPKLPPSPSAFPHWRREDELRHDQASRQTKKKKELSSRFLSRSVSWWSAAVDRPVDRENGSVRVAARWTLHNAELRLTGGVQLRAAIYVVVDVDQPTD</sequence>
<reference evidence="2 3" key="1">
    <citation type="submission" date="2015-01" db="EMBL/GenBank/DDBJ databases">
        <title>Evolution of Trichinella species and genotypes.</title>
        <authorList>
            <person name="Korhonen P.K."/>
            <person name="Edoardo P."/>
            <person name="Giuseppe L.R."/>
            <person name="Gasser R.B."/>
        </authorList>
    </citation>
    <scope>NUCLEOTIDE SEQUENCE [LARGE SCALE GENOMIC DNA]</scope>
    <source>
        <strain evidence="2">ISS120</strain>
    </source>
</reference>
<comment type="caution">
    <text evidence="2">The sequence shown here is derived from an EMBL/GenBank/DDBJ whole genome shotgun (WGS) entry which is preliminary data.</text>
</comment>
<dbReference type="OrthoDB" id="5920577at2759"/>
<proteinExistence type="predicted"/>
<accession>A0A0V1D4L9</accession>
<keyword evidence="3" id="KW-1185">Reference proteome</keyword>